<keyword evidence="4" id="KW-1185">Reference proteome</keyword>
<reference evidence="3" key="1">
    <citation type="submission" date="2021-03" db="EMBL/GenBank/DDBJ databases">
        <authorList>
            <person name="Tagirdzhanova G."/>
        </authorList>
    </citation>
    <scope>NUCLEOTIDE SEQUENCE</scope>
</reference>
<dbReference type="Proteomes" id="UP000664521">
    <property type="component" value="Unassembled WGS sequence"/>
</dbReference>
<name>A0A8H3I1T1_9LECA</name>
<dbReference type="AlphaFoldDB" id="A0A8H3I1T1"/>
<comment type="caution">
    <text evidence="3">The sequence shown here is derived from an EMBL/GenBank/DDBJ whole genome shotgun (WGS) entry which is preliminary data.</text>
</comment>
<dbReference type="EMBL" id="CAJPDS010000002">
    <property type="protein sequence ID" value="CAF9903970.1"/>
    <property type="molecule type" value="Genomic_DNA"/>
</dbReference>
<evidence type="ECO:0000313" key="3">
    <source>
        <dbReference type="EMBL" id="CAF9903970.1"/>
    </source>
</evidence>
<feature type="region of interest" description="Disordered" evidence="2">
    <location>
        <begin position="360"/>
        <end position="381"/>
    </location>
</feature>
<gene>
    <name evidence="3" type="ORF">HETSPECPRED_003277</name>
</gene>
<accession>A0A8H3I1T1</accession>
<evidence type="ECO:0000256" key="2">
    <source>
        <dbReference type="SAM" id="MobiDB-lite"/>
    </source>
</evidence>
<protein>
    <submittedName>
        <fullName evidence="3">Uncharacterized protein</fullName>
    </submittedName>
</protein>
<organism evidence="3 4">
    <name type="scientific">Heterodermia speciosa</name>
    <dbReference type="NCBI Taxonomy" id="116794"/>
    <lineage>
        <taxon>Eukaryota</taxon>
        <taxon>Fungi</taxon>
        <taxon>Dikarya</taxon>
        <taxon>Ascomycota</taxon>
        <taxon>Pezizomycotina</taxon>
        <taxon>Lecanoromycetes</taxon>
        <taxon>OSLEUM clade</taxon>
        <taxon>Lecanoromycetidae</taxon>
        <taxon>Caliciales</taxon>
        <taxon>Physciaceae</taxon>
        <taxon>Heterodermia</taxon>
    </lineage>
</organism>
<feature type="region of interest" description="Disordered" evidence="2">
    <location>
        <begin position="114"/>
        <end position="265"/>
    </location>
</feature>
<proteinExistence type="predicted"/>
<dbReference type="OrthoDB" id="5409998at2759"/>
<feature type="coiled-coil region" evidence="1">
    <location>
        <begin position="44"/>
        <end position="93"/>
    </location>
</feature>
<feature type="compositionally biased region" description="Basic and acidic residues" evidence="2">
    <location>
        <begin position="143"/>
        <end position="157"/>
    </location>
</feature>
<evidence type="ECO:0000313" key="4">
    <source>
        <dbReference type="Proteomes" id="UP000664521"/>
    </source>
</evidence>
<feature type="region of interest" description="Disordered" evidence="2">
    <location>
        <begin position="406"/>
        <end position="437"/>
    </location>
</feature>
<sequence length="437" mass="46520">MAEMPTPEHPIKVLTGMSNLMLVQTGKFFQNAASANPRPMLLEKKRIQETAASANERFHEALDEIEVEILRAKAVMERDLNKLRAKRAEKEKAASILTQPAGIVKNTSSKIVTKKSPRAMEKDTIGIKQEGEPARKPQPTSEIKAKGDTAAEEHKPDLTTLKNEPVTINGHDTEGITQPIDLDPSAGLAINLQPDLQVSKAPTPKADEPTSKPSDQPQPALAQNPPEAPPPTASQQQDPAPFESMFTDLENSSGPTSLDFDLGFPPASTDAPDLLMDDTIFNTIPPAASNTDDQIQTQNLNTTAEDIDTLLPGLDNYVNDPTDFSMLDLTIPTTTVSTTAPEATATTTTTAAAAAAAAINNSAPAPPPPAQPQNTNNDAGAAQQIQQLDAAPPMMPLESSFDDLFGGSGDWGAVDDEMGGDGGTLGDFDEDWFRTDV</sequence>
<feature type="compositionally biased region" description="Basic and acidic residues" evidence="2">
    <location>
        <begin position="118"/>
        <end position="135"/>
    </location>
</feature>
<evidence type="ECO:0000256" key="1">
    <source>
        <dbReference type="SAM" id="Coils"/>
    </source>
</evidence>
<keyword evidence="1" id="KW-0175">Coiled coil</keyword>